<feature type="transmembrane region" description="Helical" evidence="7">
    <location>
        <begin position="167"/>
        <end position="187"/>
    </location>
</feature>
<dbReference type="GO" id="GO:2001225">
    <property type="term" value="P:regulation of chloride transport"/>
    <property type="evidence" value="ECO:0007669"/>
    <property type="project" value="EnsemblFungi"/>
</dbReference>
<feature type="compositionally biased region" description="Polar residues" evidence="6">
    <location>
        <begin position="331"/>
        <end position="342"/>
    </location>
</feature>
<feature type="transmembrane region" description="Helical" evidence="7">
    <location>
        <begin position="194"/>
        <end position="214"/>
    </location>
</feature>
<feature type="region of interest" description="Disordered" evidence="6">
    <location>
        <begin position="299"/>
        <end position="369"/>
    </location>
</feature>
<protein>
    <recommendedName>
        <fullName evidence="10">Formate/nitrite transporter</fullName>
    </recommendedName>
</protein>
<evidence type="ECO:0000313" key="8">
    <source>
        <dbReference type="EMBL" id="CDK28921.1"/>
    </source>
</evidence>
<feature type="compositionally biased region" description="Low complexity" evidence="6">
    <location>
        <begin position="506"/>
        <end position="516"/>
    </location>
</feature>
<feature type="compositionally biased region" description="Low complexity" evidence="6">
    <location>
        <begin position="527"/>
        <end position="536"/>
    </location>
</feature>
<dbReference type="EMBL" id="HG793130">
    <property type="protein sequence ID" value="CDK28921.1"/>
    <property type="molecule type" value="Genomic_DNA"/>
</dbReference>
<reference evidence="8" key="2">
    <citation type="submission" date="2014-02" db="EMBL/GenBank/DDBJ databases">
        <title>Complete DNA sequence of /Kuraishia capsulata/ illustrates novel genomic features among budding yeasts (/Saccharomycotina/).</title>
        <authorList>
            <person name="Morales L."/>
            <person name="Noel B."/>
            <person name="Porcel B."/>
            <person name="Marcet-Houben M."/>
            <person name="Hullo M-F."/>
            <person name="Sacerdot C."/>
            <person name="Tekaia F."/>
            <person name="Leh-Louis V."/>
            <person name="Despons L."/>
            <person name="Khanna V."/>
            <person name="Aury J-M."/>
            <person name="Barbe V."/>
            <person name="Couloux A."/>
            <person name="Labadie K."/>
            <person name="Pelletier E."/>
            <person name="Souciet J-L."/>
            <person name="Boekhout T."/>
            <person name="Gabaldon T."/>
            <person name="Wincker P."/>
            <person name="Dujon B."/>
        </authorList>
    </citation>
    <scope>NUCLEOTIDE SEQUENCE</scope>
    <source>
        <strain evidence="8">CBS 1993</strain>
    </source>
</reference>
<dbReference type="GO" id="GO:0006821">
    <property type="term" value="P:chloride transport"/>
    <property type="evidence" value="ECO:0007669"/>
    <property type="project" value="EnsemblFungi"/>
</dbReference>
<evidence type="ECO:0000256" key="6">
    <source>
        <dbReference type="SAM" id="MobiDB-lite"/>
    </source>
</evidence>
<dbReference type="OrthoDB" id="4829at2759"/>
<dbReference type="RefSeq" id="XP_022460910.1">
    <property type="nucleotide sequence ID" value="XM_022606038.1"/>
</dbReference>
<evidence type="ECO:0000256" key="1">
    <source>
        <dbReference type="ARBA" id="ARBA00004141"/>
    </source>
</evidence>
<dbReference type="InterPro" id="IPR000292">
    <property type="entry name" value="For/NO2_transpt"/>
</dbReference>
<accession>W6MQF6</accession>
<evidence type="ECO:0008006" key="10">
    <source>
        <dbReference type="Google" id="ProtNLM"/>
    </source>
</evidence>
<evidence type="ECO:0000256" key="3">
    <source>
        <dbReference type="ARBA" id="ARBA00022989"/>
    </source>
</evidence>
<feature type="region of interest" description="Disordered" evidence="6">
    <location>
        <begin position="502"/>
        <end position="576"/>
    </location>
</feature>
<feature type="transmembrane region" description="Helical" evidence="7">
    <location>
        <begin position="75"/>
        <end position="101"/>
    </location>
</feature>
<feature type="transmembrane region" description="Helical" evidence="7">
    <location>
        <begin position="234"/>
        <end position="261"/>
    </location>
</feature>
<reference evidence="8" key="1">
    <citation type="submission" date="2013-12" db="EMBL/GenBank/DDBJ databases">
        <authorList>
            <person name="Genoscope - CEA"/>
        </authorList>
    </citation>
    <scope>NUCLEOTIDE SEQUENCE</scope>
    <source>
        <strain evidence="8">CBS 1993</strain>
    </source>
</reference>
<feature type="transmembrane region" description="Helical" evidence="7">
    <location>
        <begin position="32"/>
        <end position="55"/>
    </location>
</feature>
<dbReference type="PANTHER" id="PTHR30520">
    <property type="entry name" value="FORMATE TRANSPORTER-RELATED"/>
    <property type="match status" value="1"/>
</dbReference>
<dbReference type="GeneID" id="34522298"/>
<dbReference type="PANTHER" id="PTHR30520:SF6">
    <property type="entry name" value="FORMATE_NITRATE FAMILY TRANSPORTER (EUROFUNG)"/>
    <property type="match status" value="1"/>
</dbReference>
<feature type="transmembrane region" description="Helical" evidence="7">
    <location>
        <begin position="113"/>
        <end position="136"/>
    </location>
</feature>
<dbReference type="GO" id="GO:0015707">
    <property type="term" value="P:nitrite transport"/>
    <property type="evidence" value="ECO:0007669"/>
    <property type="project" value="TreeGrafter"/>
</dbReference>
<feature type="region of interest" description="Disordered" evidence="6">
    <location>
        <begin position="431"/>
        <end position="464"/>
    </location>
</feature>
<dbReference type="GO" id="GO:0015513">
    <property type="term" value="F:high-affinity secondary active nitrite transmembrane transporter activity"/>
    <property type="evidence" value="ECO:0007669"/>
    <property type="project" value="TreeGrafter"/>
</dbReference>
<gene>
    <name evidence="8" type="ORF">KUCA_T00004906001</name>
</gene>
<proteinExistence type="inferred from homology"/>
<keyword evidence="9" id="KW-1185">Reference proteome</keyword>
<feature type="compositionally biased region" description="Low complexity" evidence="6">
    <location>
        <begin position="547"/>
        <end position="557"/>
    </location>
</feature>
<organism evidence="8 9">
    <name type="scientific">Kuraishia capsulata CBS 1993</name>
    <dbReference type="NCBI Taxonomy" id="1382522"/>
    <lineage>
        <taxon>Eukaryota</taxon>
        <taxon>Fungi</taxon>
        <taxon>Dikarya</taxon>
        <taxon>Ascomycota</taxon>
        <taxon>Saccharomycotina</taxon>
        <taxon>Pichiomycetes</taxon>
        <taxon>Pichiales</taxon>
        <taxon>Pichiaceae</taxon>
        <taxon>Kuraishia</taxon>
    </lineage>
</organism>
<sequence length="576" mass="63572">MVDDSYYITTHEAALAVVATAMKKSRLRLDTLIINSIMGGILFSVGGMLHIMVQAQNPGLIASDQLGIVQLLQGLVYGLGLFNVVIMGVDLFNSNILFFSVGLMRGAVTIVDLLISWFVSFFFNLASTIMVVALVMHASGVASTDNYIQGSIDIIVEKAEFSFAQTFVKGIACNFCVALAIYLQLMVKPLHVKLLMIILPVFTFVSMGFNHVVADMFLCPVGLFNNAPVSVATYIWKIMIPAALGNIVGGAFFGITIPWYLHLVVIEMDQKRLNLPQWDQRDEQPELNMDSRVVRVPIRQEKDQLESPNSDSTSSFSQEGRNDNDPVQMFAENNRNSLERANTSSTMRSTTQSTNRKVRSPKGVFPVYGMGEPLEREKSIATGEVDPNFDDIIDDEIAAEANTEANADIPNSYNPDKDTLGGVLRQTLSRVTTRQARTNSDLESAGAPSFKRHFSFGGGRNSDDISKRLADARITHRAAKWSDDVAGIANDSILQPRVIKFDEQKQQQQQQQQQEQQSHRASRSETVRSVSVTQESAHNQQLRLDQASEVSIDSSASDAEEEEGVSQEAGERKDSS</sequence>
<dbReference type="STRING" id="1382522.W6MQF6"/>
<name>W6MQF6_9ASCO</name>
<evidence type="ECO:0000256" key="4">
    <source>
        <dbReference type="ARBA" id="ARBA00023136"/>
    </source>
</evidence>
<keyword evidence="2 7" id="KW-0812">Transmembrane</keyword>
<keyword evidence="3 7" id="KW-1133">Transmembrane helix</keyword>
<feature type="compositionally biased region" description="Low complexity" evidence="6">
    <location>
        <begin position="343"/>
        <end position="354"/>
    </location>
</feature>
<feature type="compositionally biased region" description="Polar residues" evidence="6">
    <location>
        <begin position="431"/>
        <end position="442"/>
    </location>
</feature>
<evidence type="ECO:0000256" key="5">
    <source>
        <dbReference type="ARBA" id="ARBA00049660"/>
    </source>
</evidence>
<evidence type="ECO:0000313" key="9">
    <source>
        <dbReference type="Proteomes" id="UP000019384"/>
    </source>
</evidence>
<dbReference type="Pfam" id="PF01226">
    <property type="entry name" value="Form_Nir_trans"/>
    <property type="match status" value="1"/>
</dbReference>
<dbReference type="AlphaFoldDB" id="W6MQF6"/>
<comment type="similarity">
    <text evidence="5">Belongs to the FNT transporter (TC 1.A.16) family.</text>
</comment>
<dbReference type="InterPro" id="IPR023271">
    <property type="entry name" value="Aquaporin-like"/>
</dbReference>
<feature type="compositionally biased region" description="Polar residues" evidence="6">
    <location>
        <begin position="306"/>
        <end position="319"/>
    </location>
</feature>
<dbReference type="Gene3D" id="1.20.1080.10">
    <property type="entry name" value="Glycerol uptake facilitator protein"/>
    <property type="match status" value="1"/>
</dbReference>
<dbReference type="Proteomes" id="UP000019384">
    <property type="component" value="Unassembled WGS sequence"/>
</dbReference>
<dbReference type="HOGENOM" id="CLU_020549_1_0_1"/>
<dbReference type="GO" id="GO:0005886">
    <property type="term" value="C:plasma membrane"/>
    <property type="evidence" value="ECO:0007669"/>
    <property type="project" value="TreeGrafter"/>
</dbReference>
<evidence type="ECO:0000256" key="7">
    <source>
        <dbReference type="SAM" id="Phobius"/>
    </source>
</evidence>
<evidence type="ECO:0000256" key="2">
    <source>
        <dbReference type="ARBA" id="ARBA00022692"/>
    </source>
</evidence>
<dbReference type="GO" id="GO:0140299">
    <property type="term" value="F:molecular sensor activity"/>
    <property type="evidence" value="ECO:0007669"/>
    <property type="project" value="EnsemblFungi"/>
</dbReference>
<keyword evidence="4 7" id="KW-0472">Membrane</keyword>
<comment type="subcellular location">
    <subcellularLocation>
        <location evidence="1">Membrane</location>
        <topology evidence="1">Multi-pass membrane protein</topology>
    </subcellularLocation>
</comment>